<dbReference type="EMBL" id="JBANQN010000009">
    <property type="protein sequence ID" value="KAK6779185.1"/>
    <property type="molecule type" value="Genomic_DNA"/>
</dbReference>
<organism evidence="6 7">
    <name type="scientific">Solanum bulbocastanum</name>
    <name type="common">Wild potato</name>
    <dbReference type="NCBI Taxonomy" id="147425"/>
    <lineage>
        <taxon>Eukaryota</taxon>
        <taxon>Viridiplantae</taxon>
        <taxon>Streptophyta</taxon>
        <taxon>Embryophyta</taxon>
        <taxon>Tracheophyta</taxon>
        <taxon>Spermatophyta</taxon>
        <taxon>Magnoliopsida</taxon>
        <taxon>eudicotyledons</taxon>
        <taxon>Gunneridae</taxon>
        <taxon>Pentapetalae</taxon>
        <taxon>asterids</taxon>
        <taxon>lamiids</taxon>
        <taxon>Solanales</taxon>
        <taxon>Solanaceae</taxon>
        <taxon>Solanoideae</taxon>
        <taxon>Solaneae</taxon>
        <taxon>Solanum</taxon>
    </lineage>
</organism>
<evidence type="ECO:0000256" key="4">
    <source>
        <dbReference type="SAM" id="SignalP"/>
    </source>
</evidence>
<dbReference type="Proteomes" id="UP001371456">
    <property type="component" value="Unassembled WGS sequence"/>
</dbReference>
<feature type="signal peptide" evidence="4">
    <location>
        <begin position="1"/>
        <end position="19"/>
    </location>
</feature>
<feature type="chain" id="PRO_5042865393" description="Legume lectin domain-containing protein" evidence="4">
    <location>
        <begin position="20"/>
        <end position="100"/>
    </location>
</feature>
<feature type="transmembrane region" description="Helical" evidence="3">
    <location>
        <begin position="78"/>
        <end position="98"/>
    </location>
</feature>
<dbReference type="AlphaFoldDB" id="A0AAN8Y4B3"/>
<keyword evidence="7" id="KW-1185">Reference proteome</keyword>
<dbReference type="SUPFAM" id="SSF49899">
    <property type="entry name" value="Concanavalin A-like lectins/glucanases"/>
    <property type="match status" value="1"/>
</dbReference>
<dbReference type="Pfam" id="PF00139">
    <property type="entry name" value="Lectin_legB"/>
    <property type="match status" value="1"/>
</dbReference>
<evidence type="ECO:0000256" key="1">
    <source>
        <dbReference type="ARBA" id="ARBA00007606"/>
    </source>
</evidence>
<evidence type="ECO:0000256" key="3">
    <source>
        <dbReference type="SAM" id="Phobius"/>
    </source>
</evidence>
<keyword evidence="4" id="KW-0732">Signal</keyword>
<evidence type="ECO:0000313" key="6">
    <source>
        <dbReference type="EMBL" id="KAK6779185.1"/>
    </source>
</evidence>
<keyword evidence="3" id="KW-1133">Transmembrane helix</keyword>
<gene>
    <name evidence="6" type="ORF">RDI58_021369</name>
</gene>
<keyword evidence="2" id="KW-0430">Lectin</keyword>
<keyword evidence="3" id="KW-0472">Membrane</keyword>
<evidence type="ECO:0000313" key="7">
    <source>
        <dbReference type="Proteomes" id="UP001371456"/>
    </source>
</evidence>
<protein>
    <recommendedName>
        <fullName evidence="5">Legume lectin domain-containing protein</fullName>
    </recommendedName>
</protein>
<dbReference type="PANTHER" id="PTHR32401:SF50">
    <property type="entry name" value="OS07G0133000 PROTEIN"/>
    <property type="match status" value="1"/>
</dbReference>
<sequence length="100" mass="11175">MFFKIVSLIVSSLFVVTNSEDFGFIYNGFNRLNLSLDGIAQLTSNGLLELTNTSRLQKGHAFYPTPINFKNLTNGSNFSFSTTFVFAIVPSVCLVMVWHL</sequence>
<dbReference type="InterPro" id="IPR050258">
    <property type="entry name" value="Leguminous_Lectin"/>
</dbReference>
<comment type="similarity">
    <text evidence="1">Belongs to the leguminous lectin family.</text>
</comment>
<feature type="domain" description="Legume lectin" evidence="5">
    <location>
        <begin position="24"/>
        <end position="89"/>
    </location>
</feature>
<evidence type="ECO:0000259" key="5">
    <source>
        <dbReference type="Pfam" id="PF00139"/>
    </source>
</evidence>
<proteinExistence type="inferred from homology"/>
<evidence type="ECO:0000256" key="2">
    <source>
        <dbReference type="ARBA" id="ARBA00022734"/>
    </source>
</evidence>
<keyword evidence="3" id="KW-0812">Transmembrane</keyword>
<name>A0AAN8Y4B3_SOLBU</name>
<comment type="caution">
    <text evidence="6">The sequence shown here is derived from an EMBL/GenBank/DDBJ whole genome shotgun (WGS) entry which is preliminary data.</text>
</comment>
<dbReference type="PANTHER" id="PTHR32401">
    <property type="entry name" value="CONCANAVALIN A-LIKE LECTIN FAMILY PROTEIN"/>
    <property type="match status" value="1"/>
</dbReference>
<accession>A0AAN8Y4B3</accession>
<dbReference type="Gene3D" id="2.60.120.200">
    <property type="match status" value="1"/>
</dbReference>
<dbReference type="GO" id="GO:0030246">
    <property type="term" value="F:carbohydrate binding"/>
    <property type="evidence" value="ECO:0007669"/>
    <property type="project" value="UniProtKB-KW"/>
</dbReference>
<reference evidence="6 7" key="1">
    <citation type="submission" date="2024-02" db="EMBL/GenBank/DDBJ databases">
        <title>de novo genome assembly of Solanum bulbocastanum strain 11H21.</title>
        <authorList>
            <person name="Hosaka A.J."/>
        </authorList>
    </citation>
    <scope>NUCLEOTIDE SEQUENCE [LARGE SCALE GENOMIC DNA]</scope>
    <source>
        <tissue evidence="6">Young leaves</tissue>
    </source>
</reference>
<dbReference type="InterPro" id="IPR013320">
    <property type="entry name" value="ConA-like_dom_sf"/>
</dbReference>
<dbReference type="InterPro" id="IPR001220">
    <property type="entry name" value="Legume_lectin_dom"/>
</dbReference>